<dbReference type="EMBL" id="CP015902">
    <property type="protein sequence ID" value="ARE19917.1"/>
    <property type="molecule type" value="Genomic_DNA"/>
</dbReference>
<accession>A0A1V0NZN9</accession>
<evidence type="ECO:0000313" key="1">
    <source>
        <dbReference type="EMBL" id="ARE19917.1"/>
    </source>
</evidence>
<protein>
    <submittedName>
        <fullName evidence="1">Conjugal transfer protein</fullName>
    </submittedName>
</protein>
<proteinExistence type="predicted"/>
<gene>
    <name evidence="1" type="ORF">LLUC06_0370</name>
</gene>
<evidence type="ECO:0000313" key="2">
    <source>
        <dbReference type="Proteomes" id="UP000192095"/>
    </source>
</evidence>
<name>A0A1V0NZN9_LACLL</name>
<dbReference type="AlphaFoldDB" id="A0A1V0NZN9"/>
<organism evidence="1 2">
    <name type="scientific">Lactococcus lactis subsp. lactis</name>
    <name type="common">Streptococcus lactis</name>
    <dbReference type="NCBI Taxonomy" id="1360"/>
    <lineage>
        <taxon>Bacteria</taxon>
        <taxon>Bacillati</taxon>
        <taxon>Bacillota</taxon>
        <taxon>Bacilli</taxon>
        <taxon>Lactobacillales</taxon>
        <taxon>Streptococcaceae</taxon>
        <taxon>Lactococcus</taxon>
    </lineage>
</organism>
<sequence>MNKVDFENRVISVHDNLALRDDGSVIAMYEVPASIISSMDVEGKIKFKKRTEAVFASLAPNLSFDIGMLPVPINLEERFGALLEDCADDTYDMALYFLEKTNEDLYGSIGQLINYKFFMTIPLKSFEVSGDIKQMLKDAWGRFKEKAVAVVRQTLEFEMNWYEAYDKANRDLELNLSLIQGRKTTKKETGFYQRVDYLRGLNYNRDEEIASIESSVQNIDDTVIEPLSNGVIGLKNSYGKSLVKALPIANMPNVVNNIHLVEHAQKLPFPIELHWKFHFSKMKGAFSLASKGERASDRIKENQIEAYENGSNQKGSLATARIILDEMTDGVDNREALCQLPSDFCSCRSKYERG</sequence>
<reference evidence="1 2" key="1">
    <citation type="journal article" date="2017" name="BMC Genomics">
        <title>Comparative and functional genomics of the Lactococcus lactis taxon; insights into evolution and niche adaptation.</title>
        <authorList>
            <person name="Kelleher P."/>
            <person name="Bottacini F."/>
            <person name="Mahony J."/>
            <person name="Kilcawley K.N."/>
            <person name="van Sinderen D."/>
        </authorList>
    </citation>
    <scope>NUCLEOTIDE SEQUENCE [LARGE SCALE GENOMIC DNA]</scope>
    <source>
        <strain evidence="1 2">UC06</strain>
    </source>
</reference>
<dbReference type="Proteomes" id="UP000192095">
    <property type="component" value="Chromosome"/>
</dbReference>